<dbReference type="AlphaFoldDB" id="A0A975DF87"/>
<proteinExistence type="predicted"/>
<reference evidence="2" key="1">
    <citation type="submission" date="2021-03" db="EMBL/GenBank/DDBJ databases">
        <title>Description of Psychrosphaera ytuae sp. nov. isolated from deep sea sediment of South China Sea.</title>
        <authorList>
            <person name="Zhang J."/>
            <person name="Xu X.-D."/>
        </authorList>
    </citation>
    <scope>NUCLEOTIDE SEQUENCE</scope>
    <source>
        <strain evidence="2">MTZ26</strain>
    </source>
</reference>
<feature type="transmembrane region" description="Helical" evidence="1">
    <location>
        <begin position="12"/>
        <end position="28"/>
    </location>
</feature>
<gene>
    <name evidence="2" type="ORF">J1N51_03440</name>
</gene>
<dbReference type="EMBL" id="CP072110">
    <property type="protein sequence ID" value="QTH64540.1"/>
    <property type="molecule type" value="Genomic_DNA"/>
</dbReference>
<keyword evidence="3" id="KW-1185">Reference proteome</keyword>
<evidence type="ECO:0000313" key="3">
    <source>
        <dbReference type="Proteomes" id="UP000682739"/>
    </source>
</evidence>
<name>A0A975DF87_9GAMM</name>
<dbReference type="Proteomes" id="UP000682739">
    <property type="component" value="Chromosome"/>
</dbReference>
<dbReference type="KEGG" id="psym:J1N51_03440"/>
<dbReference type="RefSeq" id="WP_208832594.1">
    <property type="nucleotide sequence ID" value="NZ_CP072110.1"/>
</dbReference>
<sequence length="518" mass="58851">MEDLSLNDNWVIITSLVVLAALVIFYVLKDRISEFDIDLLKGVFKLSGKAAPKKSIPILNDNDNQPDSGVLGNFNGYKLLHNSDDVTEEIASILAKIPKKLSQTYMGTNLVAGNEDHLNSWLELAAEKRPKVDRILPISSPVDLYFCTHCVKLKEKYGANLNLYVFQSYNDAVDSPTTNYTVIDNNVVVTLPQFHHIANGLQVPSSTTGLSIKENSELASMVKEHLAEIQKSTLDKNAFDSVEQRLEAAKEHFWEDKKRYLLSIAYAISKNFRRTPELKARLRCFSVIGSVLDGGDCIPNDLDLVIVFDEVTQAVYNKCIAEIDEIIGIFSLKETNFELYDLAAPVKPNSDYSFPIQVMIHDASTVNQCSPFSSRDRLNKHLDFHGSLSDYLTVEQFKINELIDGNYGVSYCLERIRTRTLDGRKWSEFGGKMSYRYTPVPVNEGESLDQFIDYAWRWCFHNSLEYFQGKMNRLEGYNTCLKNEIEYLRNQSDTIVNKVDGLEKLQQMLRVYAGVQDS</sequence>
<accession>A0A975DF87</accession>
<keyword evidence="1" id="KW-0472">Membrane</keyword>
<protein>
    <submittedName>
        <fullName evidence="2">Uncharacterized protein</fullName>
    </submittedName>
</protein>
<keyword evidence="1" id="KW-0812">Transmembrane</keyword>
<organism evidence="2 3">
    <name type="scientific">Psychrosphaera ytuae</name>
    <dbReference type="NCBI Taxonomy" id="2820710"/>
    <lineage>
        <taxon>Bacteria</taxon>
        <taxon>Pseudomonadati</taxon>
        <taxon>Pseudomonadota</taxon>
        <taxon>Gammaproteobacteria</taxon>
        <taxon>Alteromonadales</taxon>
        <taxon>Pseudoalteromonadaceae</taxon>
        <taxon>Psychrosphaera</taxon>
    </lineage>
</organism>
<evidence type="ECO:0000313" key="2">
    <source>
        <dbReference type="EMBL" id="QTH64540.1"/>
    </source>
</evidence>
<evidence type="ECO:0000256" key="1">
    <source>
        <dbReference type="SAM" id="Phobius"/>
    </source>
</evidence>
<keyword evidence="1" id="KW-1133">Transmembrane helix</keyword>